<dbReference type="Proteomes" id="UP000243197">
    <property type="component" value="Chromosome"/>
</dbReference>
<dbReference type="InterPro" id="IPR010438">
    <property type="entry name" value="Lambda_Bor"/>
</dbReference>
<organism evidence="1 2">
    <name type="scientific">Ichthyobacterium seriolicida</name>
    <dbReference type="NCBI Taxonomy" id="242600"/>
    <lineage>
        <taxon>Bacteria</taxon>
        <taxon>Pseudomonadati</taxon>
        <taxon>Bacteroidota</taxon>
        <taxon>Flavobacteriia</taxon>
        <taxon>Flavobacteriales</taxon>
        <taxon>Ichthyobacteriaceae</taxon>
        <taxon>Ichthyobacterium</taxon>
    </lineage>
</organism>
<name>A0A1J1DXS1_9FLAO</name>
<dbReference type="KEGG" id="ise:JBKA6_0653"/>
<dbReference type="Pfam" id="PF06291">
    <property type="entry name" value="Lambda_Bor"/>
    <property type="match status" value="1"/>
</dbReference>
<sequence>MIHGKGPQKGIDTHITNHYLMGGLVPIHVPNPYDKISDTEKDFSINIQVSFVDFLVRALTVGFYTPTTTTITK</sequence>
<accession>A0A1J1DXS1</accession>
<dbReference type="AlphaFoldDB" id="A0A1J1DXS1"/>
<gene>
    <name evidence="1" type="ORF">JBKA6_0653</name>
</gene>
<dbReference type="EMBL" id="AP014564">
    <property type="protein sequence ID" value="BAV94666.1"/>
    <property type="molecule type" value="Genomic_DNA"/>
</dbReference>
<proteinExistence type="predicted"/>
<keyword evidence="2" id="KW-1185">Reference proteome</keyword>
<evidence type="ECO:0000313" key="1">
    <source>
        <dbReference type="EMBL" id="BAV94666.1"/>
    </source>
</evidence>
<evidence type="ECO:0000313" key="2">
    <source>
        <dbReference type="Proteomes" id="UP000243197"/>
    </source>
</evidence>
<reference evidence="1 2" key="1">
    <citation type="submission" date="2014-03" db="EMBL/GenBank/DDBJ databases">
        <title>complete genome sequence of Flavobacteriaceae bacterium JBKA-6.</title>
        <authorList>
            <person name="Takano T."/>
            <person name="Nakamura Y."/>
            <person name="Takuma S."/>
            <person name="Yasuike M."/>
            <person name="Matsuyama T."/>
            <person name="Sakai T."/>
            <person name="Fujiwara A."/>
            <person name="Kimoto K."/>
            <person name="Fukuda Y."/>
            <person name="Kondo H."/>
            <person name="Hirono I."/>
            <person name="Nakayasu C."/>
        </authorList>
    </citation>
    <scope>NUCLEOTIDE SEQUENCE [LARGE SCALE GENOMIC DNA]</scope>
    <source>
        <strain evidence="1 2">JBKA-6</strain>
    </source>
</reference>
<protein>
    <submittedName>
        <fullName evidence="1">Uncharacterized protein</fullName>
    </submittedName>
</protein>